<dbReference type="EMBL" id="JAIWYP010000005">
    <property type="protein sequence ID" value="KAH3819607.1"/>
    <property type="molecule type" value="Genomic_DNA"/>
</dbReference>
<dbReference type="Proteomes" id="UP000828390">
    <property type="component" value="Unassembled WGS sequence"/>
</dbReference>
<accession>A0A9D4JTH2</accession>
<reference evidence="1" key="2">
    <citation type="submission" date="2020-11" db="EMBL/GenBank/DDBJ databases">
        <authorList>
            <person name="McCartney M.A."/>
            <person name="Auch B."/>
            <person name="Kono T."/>
            <person name="Mallez S."/>
            <person name="Becker A."/>
            <person name="Gohl D.M."/>
            <person name="Silverstein K.A.T."/>
            <person name="Koren S."/>
            <person name="Bechman K.B."/>
            <person name="Herman A."/>
            <person name="Abrahante J.E."/>
            <person name="Garbe J."/>
        </authorList>
    </citation>
    <scope>NUCLEOTIDE SEQUENCE</scope>
    <source>
        <strain evidence="1">Duluth1</strain>
        <tissue evidence="1">Whole animal</tissue>
    </source>
</reference>
<organism evidence="1 2">
    <name type="scientific">Dreissena polymorpha</name>
    <name type="common">Zebra mussel</name>
    <name type="synonym">Mytilus polymorpha</name>
    <dbReference type="NCBI Taxonomy" id="45954"/>
    <lineage>
        <taxon>Eukaryota</taxon>
        <taxon>Metazoa</taxon>
        <taxon>Spiralia</taxon>
        <taxon>Lophotrochozoa</taxon>
        <taxon>Mollusca</taxon>
        <taxon>Bivalvia</taxon>
        <taxon>Autobranchia</taxon>
        <taxon>Heteroconchia</taxon>
        <taxon>Euheterodonta</taxon>
        <taxon>Imparidentia</taxon>
        <taxon>Neoheterodontei</taxon>
        <taxon>Myida</taxon>
        <taxon>Dreissenoidea</taxon>
        <taxon>Dreissenidae</taxon>
        <taxon>Dreissena</taxon>
    </lineage>
</organism>
<name>A0A9D4JTH2_DREPO</name>
<proteinExistence type="predicted"/>
<reference evidence="1" key="1">
    <citation type="journal article" date="2019" name="bioRxiv">
        <title>The Genome of the Zebra Mussel, Dreissena polymorpha: A Resource for Invasive Species Research.</title>
        <authorList>
            <person name="McCartney M.A."/>
            <person name="Auch B."/>
            <person name="Kono T."/>
            <person name="Mallez S."/>
            <person name="Zhang Y."/>
            <person name="Obille A."/>
            <person name="Becker A."/>
            <person name="Abrahante J.E."/>
            <person name="Garbe J."/>
            <person name="Badalamenti J.P."/>
            <person name="Herman A."/>
            <person name="Mangelson H."/>
            <person name="Liachko I."/>
            <person name="Sullivan S."/>
            <person name="Sone E.D."/>
            <person name="Koren S."/>
            <person name="Silverstein K.A.T."/>
            <person name="Beckman K.B."/>
            <person name="Gohl D.M."/>
        </authorList>
    </citation>
    <scope>NUCLEOTIDE SEQUENCE</scope>
    <source>
        <strain evidence="1">Duluth1</strain>
        <tissue evidence="1">Whole animal</tissue>
    </source>
</reference>
<dbReference type="AlphaFoldDB" id="A0A9D4JTH2"/>
<evidence type="ECO:0000313" key="2">
    <source>
        <dbReference type="Proteomes" id="UP000828390"/>
    </source>
</evidence>
<feature type="non-terminal residue" evidence="1">
    <location>
        <position position="1"/>
    </location>
</feature>
<gene>
    <name evidence="1" type="ORF">DPMN_121346</name>
</gene>
<protein>
    <submittedName>
        <fullName evidence="1">Uncharacterized protein</fullName>
    </submittedName>
</protein>
<keyword evidence="2" id="KW-1185">Reference proteome</keyword>
<sequence>IIETIILTKSDEDPTQMMPIVKNAPPPGGHVFQPTGTIFELILYIIRTNILTKLHKDRTINPYKEKCSSLGSHVFQPTGTIYQVVQDIIGTYLLTMFHEDRKRNVAFSVLRQMMTLQNAQRTKAHHEHIVLSSIKINILTKFHED</sequence>
<evidence type="ECO:0000313" key="1">
    <source>
        <dbReference type="EMBL" id="KAH3819607.1"/>
    </source>
</evidence>
<comment type="caution">
    <text evidence="1">The sequence shown here is derived from an EMBL/GenBank/DDBJ whole genome shotgun (WGS) entry which is preliminary data.</text>
</comment>